<reference evidence="1 2" key="1">
    <citation type="submission" date="2019-07" db="EMBL/GenBank/DDBJ databases">
        <title>Genome Sequencing and Assembly of Staphylococcus haemolyticus SDA2.</title>
        <authorList>
            <person name="Emmons C.B."/>
            <person name="Park C."/>
            <person name="Sevigny J.L."/>
            <person name="Andam C."/>
        </authorList>
    </citation>
    <scope>NUCLEOTIDE SEQUENCE [LARGE SCALE GENOMIC DNA]</scope>
    <source>
        <strain evidence="1 2">SDA2</strain>
    </source>
</reference>
<comment type="caution">
    <text evidence="1">The sequence shown here is derived from an EMBL/GenBank/DDBJ whole genome shotgun (WGS) entry which is preliminary data.</text>
</comment>
<accession>A0AB38PIK3</accession>
<organism evidence="1 2">
    <name type="scientific">Staphylococcus haemolyticus</name>
    <dbReference type="NCBI Taxonomy" id="1283"/>
    <lineage>
        <taxon>Bacteria</taxon>
        <taxon>Bacillati</taxon>
        <taxon>Bacillota</taxon>
        <taxon>Bacilli</taxon>
        <taxon>Bacillales</taxon>
        <taxon>Staphylococcaceae</taxon>
        <taxon>Staphylococcus</taxon>
    </lineage>
</organism>
<dbReference type="Proteomes" id="UP000316594">
    <property type="component" value="Unassembled WGS sequence"/>
</dbReference>
<protein>
    <recommendedName>
        <fullName evidence="3">Apea-like HEPN domain-containing protein</fullName>
    </recommendedName>
</protein>
<evidence type="ECO:0000313" key="2">
    <source>
        <dbReference type="Proteomes" id="UP000316594"/>
    </source>
</evidence>
<gene>
    <name evidence="1" type="ORF">FNL11_01840</name>
</gene>
<evidence type="ECO:0000313" key="1">
    <source>
        <dbReference type="EMBL" id="TRL79231.1"/>
    </source>
</evidence>
<evidence type="ECO:0008006" key="3">
    <source>
        <dbReference type="Google" id="ProtNLM"/>
    </source>
</evidence>
<sequence length="372" mass="43774">MDKEFNTIQEKTFKKYNPKFNANNKLYLITFRYLLPFRIPFINGNTTMIDIEEKAVLFQFLQSSERDSMEDRVFIYRPLKRTIIESTIFLNRDDFKRLKREANSGSMNTSEISNLFDFQLKVLNNLIESTIIKFNHYNLYSLNKGELSSVPFYKTYTFYADTCTEFNHGAIFLDYFKGLEINENATLDNKKFFHINQYYEDYKIFPNKHSVLLLGDAQRNFDLCDYNSTIINAQTSVETFIKFIVENYYIYDKNLSKDDAKNKTSKFKNSIYDHLFPKVIDGLNLPSGEALKNCLNIYYYDYYDFRNEIVHNGYNASEKEAKDFLTTILDIYTLISYGLNNTGVSSNFVNYYKSHYFSSSGTSINGVANKYL</sequence>
<name>A0AB38PIK3_STAHA</name>
<dbReference type="EMBL" id="VJMP01000001">
    <property type="protein sequence ID" value="TRL79231.1"/>
    <property type="molecule type" value="Genomic_DNA"/>
</dbReference>
<dbReference type="AlphaFoldDB" id="A0AB38PIK3"/>
<proteinExistence type="predicted"/>